<dbReference type="PROSITE" id="PS51276">
    <property type="entry name" value="PEPTIDASE_C56_PFPI"/>
    <property type="match status" value="1"/>
</dbReference>
<dbReference type="InterPro" id="IPR006286">
    <property type="entry name" value="C56_PfpI-like"/>
</dbReference>
<dbReference type="CDD" id="cd03134">
    <property type="entry name" value="GATase1_PfpI_like"/>
    <property type="match status" value="1"/>
</dbReference>
<dbReference type="PANTHER" id="PTHR42733">
    <property type="entry name" value="DJ-1 PROTEIN"/>
    <property type="match status" value="1"/>
</dbReference>
<accession>A0A133VEN6</accession>
<dbReference type="EMBL" id="LHYD01000038">
    <property type="protein sequence ID" value="KXB04913.1"/>
    <property type="molecule type" value="Genomic_DNA"/>
</dbReference>
<dbReference type="AlphaFoldDB" id="A0A133VEN6"/>
<proteinExistence type="inferred from homology"/>
<evidence type="ECO:0000313" key="3">
    <source>
        <dbReference type="EMBL" id="KXB04913.1"/>
    </source>
</evidence>
<name>A0A133VEN6_9EURY</name>
<comment type="similarity">
    <text evidence="1">Belongs to the peptidase C56 family.</text>
</comment>
<dbReference type="Gene3D" id="3.40.50.880">
    <property type="match status" value="1"/>
</dbReference>
<dbReference type="Pfam" id="PF01965">
    <property type="entry name" value="DJ-1_PfpI"/>
    <property type="match status" value="1"/>
</dbReference>
<comment type="caution">
    <text evidence="3">The sequence shown here is derived from an EMBL/GenBank/DDBJ whole genome shotgun (WGS) entry which is preliminary data.</text>
</comment>
<protein>
    <recommendedName>
        <fullName evidence="2">DJ-1/PfpI domain-containing protein</fullName>
    </recommendedName>
</protein>
<dbReference type="InterPro" id="IPR002818">
    <property type="entry name" value="DJ-1/PfpI"/>
</dbReference>
<feature type="domain" description="DJ-1/PfpI" evidence="2">
    <location>
        <begin position="1"/>
        <end position="163"/>
    </location>
</feature>
<organism evidence="3 4">
    <name type="scientific">candidate division MSBL1 archaeon SCGC-AAA382A13</name>
    <dbReference type="NCBI Taxonomy" id="1698279"/>
    <lineage>
        <taxon>Archaea</taxon>
        <taxon>Methanobacteriati</taxon>
        <taxon>Methanobacteriota</taxon>
        <taxon>candidate division MSBL1</taxon>
    </lineage>
</organism>
<keyword evidence="4" id="KW-1185">Reference proteome</keyword>
<evidence type="ECO:0000256" key="1">
    <source>
        <dbReference type="ARBA" id="ARBA00008542"/>
    </source>
</evidence>
<sequence>MKALIIATNKFEDSELFYPYYRLKEAEIEVDVASPKGQTISGKHGIEIESDLKIGNAVVEDYELLVIPGGRSPEHLRLEAPEVIELVKKFDASDKLIAAICHGAQLLISANILENRKATCYWSIRDDLENAGAEFVDQSVVVDENIITARHPPDNPDFMRKVLGKLKD</sequence>
<dbReference type="PATRIC" id="fig|1698279.3.peg.320"/>
<evidence type="ECO:0000313" key="4">
    <source>
        <dbReference type="Proteomes" id="UP000070311"/>
    </source>
</evidence>
<dbReference type="InterPro" id="IPR029062">
    <property type="entry name" value="Class_I_gatase-like"/>
</dbReference>
<dbReference type="PANTHER" id="PTHR42733:SF2">
    <property type="entry name" value="DJ-1_THIJ_PFPI FAMILY PROTEIN"/>
    <property type="match status" value="1"/>
</dbReference>
<dbReference type="Proteomes" id="UP000070311">
    <property type="component" value="Unassembled WGS sequence"/>
</dbReference>
<evidence type="ECO:0000259" key="2">
    <source>
        <dbReference type="Pfam" id="PF01965"/>
    </source>
</evidence>
<gene>
    <name evidence="3" type="ORF">AKJ50_01915</name>
</gene>
<dbReference type="SUPFAM" id="SSF52317">
    <property type="entry name" value="Class I glutamine amidotransferase-like"/>
    <property type="match status" value="1"/>
</dbReference>
<reference evidence="3 4" key="1">
    <citation type="journal article" date="2016" name="Sci. Rep.">
        <title>Metabolic traits of an uncultured archaeal lineage -MSBL1- from brine pools of the Red Sea.</title>
        <authorList>
            <person name="Mwirichia R."/>
            <person name="Alam I."/>
            <person name="Rashid M."/>
            <person name="Vinu M."/>
            <person name="Ba-Alawi W."/>
            <person name="Anthony Kamau A."/>
            <person name="Kamanda Ngugi D."/>
            <person name="Goker M."/>
            <person name="Klenk H.P."/>
            <person name="Bajic V."/>
            <person name="Stingl U."/>
        </authorList>
    </citation>
    <scope>NUCLEOTIDE SEQUENCE [LARGE SCALE GENOMIC DNA]</scope>
    <source>
        <strain evidence="3">SCGC-AAA382A13</strain>
    </source>
</reference>
<dbReference type="NCBIfam" id="TIGR01382">
    <property type="entry name" value="PfpI"/>
    <property type="match status" value="1"/>
</dbReference>